<dbReference type="GO" id="GO:0005829">
    <property type="term" value="C:cytosol"/>
    <property type="evidence" value="ECO:0007669"/>
    <property type="project" value="TreeGrafter"/>
</dbReference>
<comment type="caution">
    <text evidence="1">The sequence shown here is derived from an EMBL/GenBank/DDBJ whole genome shotgun (WGS) entry which is preliminary data.</text>
</comment>
<name>A0A1S8JBA1_ENTFC</name>
<proteinExistence type="predicted"/>
<dbReference type="PANTHER" id="PTHR10948">
    <property type="entry name" value="TRANSPOSASE"/>
    <property type="match status" value="1"/>
</dbReference>
<evidence type="ECO:0000313" key="2">
    <source>
        <dbReference type="Proteomes" id="UP000191171"/>
    </source>
</evidence>
<dbReference type="InterPro" id="IPR053392">
    <property type="entry name" value="Transposase_IS30-like"/>
</dbReference>
<feature type="non-terminal residue" evidence="1">
    <location>
        <position position="1"/>
    </location>
</feature>
<dbReference type="InterPro" id="IPR051917">
    <property type="entry name" value="Transposase-Integrase"/>
</dbReference>
<dbReference type="GO" id="GO:0004803">
    <property type="term" value="F:transposase activity"/>
    <property type="evidence" value="ECO:0007669"/>
    <property type="project" value="TreeGrafter"/>
</dbReference>
<dbReference type="AlphaFoldDB" id="A0A1S8JBA1"/>
<evidence type="ECO:0000313" key="1">
    <source>
        <dbReference type="EMBL" id="OOL64672.1"/>
    </source>
</evidence>
<organism evidence="1 2">
    <name type="scientific">Enterococcus faecium</name>
    <name type="common">Streptococcus faecium</name>
    <dbReference type="NCBI Taxonomy" id="1352"/>
    <lineage>
        <taxon>Bacteria</taxon>
        <taxon>Bacillati</taxon>
        <taxon>Bacillota</taxon>
        <taxon>Bacilli</taxon>
        <taxon>Lactobacillales</taxon>
        <taxon>Enterococcaceae</taxon>
        <taxon>Enterococcus</taxon>
    </lineage>
</organism>
<sequence length="98" mass="11251">GKRKPNGYKEKRGKQAFKRNISERKKDYVVFEEEFGHLEGDTIVGIHHKSAVITLVERLSKAIIALKPEGRKAVDIENSINEWLQSVPKNLFKSITFD</sequence>
<feature type="non-terminal residue" evidence="1">
    <location>
        <position position="98"/>
    </location>
</feature>
<dbReference type="PANTHER" id="PTHR10948:SF23">
    <property type="entry name" value="TRANSPOSASE INSI FOR INSERTION SEQUENCE ELEMENT IS30A-RELATED"/>
    <property type="match status" value="1"/>
</dbReference>
<dbReference type="EMBL" id="MVGJ01000934">
    <property type="protein sequence ID" value="OOL64672.1"/>
    <property type="molecule type" value="Genomic_DNA"/>
</dbReference>
<protein>
    <submittedName>
        <fullName evidence="1">IS30 family transposase</fullName>
    </submittedName>
</protein>
<accession>A0A1S8JBA1</accession>
<reference evidence="1 2" key="1">
    <citation type="submission" date="2017-02" db="EMBL/GenBank/DDBJ databases">
        <title>Clonality and virulence of isolates of VRE in Hematopoietic Stem Cell Transplanted (HSCT) patients.</title>
        <authorList>
            <person name="Marchi A.P."/>
            <person name="Martins R.C."/>
            <person name="Marie S.K."/>
            <person name="Levin A.S."/>
            <person name="Costa S.F."/>
        </authorList>
    </citation>
    <scope>NUCLEOTIDE SEQUENCE [LARGE SCALE GENOMIC DNA]</scope>
    <source>
        <strain evidence="1 2">LIM1759</strain>
    </source>
</reference>
<dbReference type="Proteomes" id="UP000191171">
    <property type="component" value="Unassembled WGS sequence"/>
</dbReference>
<dbReference type="NCBIfam" id="NF033563">
    <property type="entry name" value="transpos_IS30"/>
    <property type="match status" value="1"/>
</dbReference>
<gene>
    <name evidence="1" type="ORF">B1P95_20400</name>
</gene>
<dbReference type="GO" id="GO:0032196">
    <property type="term" value="P:transposition"/>
    <property type="evidence" value="ECO:0007669"/>
    <property type="project" value="TreeGrafter"/>
</dbReference>